<comment type="caution">
    <text evidence="2">The sequence shown here is derived from an EMBL/GenBank/DDBJ whole genome shotgun (WGS) entry which is preliminary data.</text>
</comment>
<accession>A0A1E5P060</accession>
<evidence type="ECO:0000313" key="3">
    <source>
        <dbReference type="Proteomes" id="UP000095705"/>
    </source>
</evidence>
<dbReference type="Pfam" id="PF13460">
    <property type="entry name" value="NAD_binding_10"/>
    <property type="match status" value="1"/>
</dbReference>
<dbReference type="Gene3D" id="3.90.25.10">
    <property type="entry name" value="UDP-galactose 4-epimerase, domain 1"/>
    <property type="match status" value="1"/>
</dbReference>
<dbReference type="InterPro" id="IPR051604">
    <property type="entry name" value="Ergot_Alk_Oxidoreductase"/>
</dbReference>
<dbReference type="InterPro" id="IPR036291">
    <property type="entry name" value="NAD(P)-bd_dom_sf"/>
</dbReference>
<dbReference type="Gene3D" id="3.40.50.720">
    <property type="entry name" value="NAD(P)-binding Rossmann-like Domain"/>
    <property type="match status" value="1"/>
</dbReference>
<protein>
    <submittedName>
        <fullName evidence="2">NAD(P)-dependent oxidoreductase</fullName>
    </submittedName>
</protein>
<sequence length="280" mass="30187">MILVTGATGTVGREVARLLPAGQPVRIAARDPARLADDVRGEVVRADYRDQPSLERALGGVRAVFLVTSRVGEDDARIIEAARRAGVGHVVKLSAASVADPHADDLITRWQRVNEELLRGSGMDWTLLRPRSFMSNSLSWAASIRTEQVVRAVYGSSANACVDPRDIAEVAVHALTEPGHTGVIHTLTGPEGITAAEQTAHLAAVLGRGIRFEELSPAQARAGWLERYPEPLVEALLHSARRQQAGAKAEVRDTVMDVTGRPATPFRTWARDHRAAFGPA</sequence>
<keyword evidence="3" id="KW-1185">Reference proteome</keyword>
<dbReference type="EMBL" id="MEHK01000002">
    <property type="protein sequence ID" value="OEJ22425.1"/>
    <property type="molecule type" value="Genomic_DNA"/>
</dbReference>
<dbReference type="InterPro" id="IPR016040">
    <property type="entry name" value="NAD(P)-bd_dom"/>
</dbReference>
<dbReference type="SUPFAM" id="SSF51735">
    <property type="entry name" value="NAD(P)-binding Rossmann-fold domains"/>
    <property type="match status" value="1"/>
</dbReference>
<proteinExistence type="predicted"/>
<dbReference type="STRING" id="36818.BGK67_33315"/>
<dbReference type="AlphaFoldDB" id="A0A1E5P060"/>
<dbReference type="RefSeq" id="WP_069924475.1">
    <property type="nucleotide sequence ID" value="NZ_MEHK01000002.1"/>
</dbReference>
<evidence type="ECO:0000259" key="1">
    <source>
        <dbReference type="Pfam" id="PF13460"/>
    </source>
</evidence>
<dbReference type="PANTHER" id="PTHR43162:SF1">
    <property type="entry name" value="PRESTALK A DIFFERENTIATION PROTEIN A"/>
    <property type="match status" value="1"/>
</dbReference>
<reference evidence="2 3" key="1">
    <citation type="submission" date="2016-08" db="EMBL/GenBank/DDBJ databases">
        <title>The complete genome of Streptomyces subrutilus 10-1-1.</title>
        <authorList>
            <person name="Chen X."/>
        </authorList>
    </citation>
    <scope>NUCLEOTIDE SEQUENCE [LARGE SCALE GENOMIC DNA]</scope>
    <source>
        <strain evidence="2 3">10-1-1</strain>
    </source>
</reference>
<feature type="domain" description="NAD(P)-binding" evidence="1">
    <location>
        <begin position="6"/>
        <end position="178"/>
    </location>
</feature>
<gene>
    <name evidence="2" type="ORF">BGK67_33315</name>
</gene>
<dbReference type="OrthoDB" id="116343at2"/>
<dbReference type="Proteomes" id="UP000095705">
    <property type="component" value="Unassembled WGS sequence"/>
</dbReference>
<evidence type="ECO:0000313" key="2">
    <source>
        <dbReference type="EMBL" id="OEJ22425.1"/>
    </source>
</evidence>
<dbReference type="PANTHER" id="PTHR43162">
    <property type="match status" value="1"/>
</dbReference>
<organism evidence="2 3">
    <name type="scientific">Streptomyces subrutilus</name>
    <dbReference type="NCBI Taxonomy" id="36818"/>
    <lineage>
        <taxon>Bacteria</taxon>
        <taxon>Bacillati</taxon>
        <taxon>Actinomycetota</taxon>
        <taxon>Actinomycetes</taxon>
        <taxon>Kitasatosporales</taxon>
        <taxon>Streptomycetaceae</taxon>
        <taxon>Streptomyces</taxon>
    </lineage>
</organism>
<name>A0A1E5P060_9ACTN</name>